<gene>
    <name evidence="1" type="ORF">BpHYR1_015535</name>
</gene>
<proteinExistence type="predicted"/>
<dbReference type="EMBL" id="REGN01010449">
    <property type="protein sequence ID" value="RMZ99004.1"/>
    <property type="molecule type" value="Genomic_DNA"/>
</dbReference>
<evidence type="ECO:0000313" key="1">
    <source>
        <dbReference type="EMBL" id="RMZ99004.1"/>
    </source>
</evidence>
<name>A0A3M7PJW4_BRAPC</name>
<accession>A0A3M7PJW4</accession>
<keyword evidence="2" id="KW-1185">Reference proteome</keyword>
<evidence type="ECO:0000313" key="2">
    <source>
        <dbReference type="Proteomes" id="UP000276133"/>
    </source>
</evidence>
<comment type="caution">
    <text evidence="1">The sequence shown here is derived from an EMBL/GenBank/DDBJ whole genome shotgun (WGS) entry which is preliminary data.</text>
</comment>
<organism evidence="1 2">
    <name type="scientific">Brachionus plicatilis</name>
    <name type="common">Marine rotifer</name>
    <name type="synonym">Brachionus muelleri</name>
    <dbReference type="NCBI Taxonomy" id="10195"/>
    <lineage>
        <taxon>Eukaryota</taxon>
        <taxon>Metazoa</taxon>
        <taxon>Spiralia</taxon>
        <taxon>Gnathifera</taxon>
        <taxon>Rotifera</taxon>
        <taxon>Eurotatoria</taxon>
        <taxon>Monogononta</taxon>
        <taxon>Pseudotrocha</taxon>
        <taxon>Ploima</taxon>
        <taxon>Brachionidae</taxon>
        <taxon>Brachionus</taxon>
    </lineage>
</organism>
<sequence length="62" mass="7397">MFDKKTTLFIGKFREGSPENKNRIHLFFRLYLNMIATNLNARNLKYLQNVSTRHQQNILPSN</sequence>
<protein>
    <submittedName>
        <fullName evidence="1">Uncharacterized protein</fullName>
    </submittedName>
</protein>
<dbReference type="AlphaFoldDB" id="A0A3M7PJW4"/>
<reference evidence="1 2" key="1">
    <citation type="journal article" date="2018" name="Sci. Rep.">
        <title>Genomic signatures of local adaptation to the degree of environmental predictability in rotifers.</title>
        <authorList>
            <person name="Franch-Gras L."/>
            <person name="Hahn C."/>
            <person name="Garcia-Roger E.M."/>
            <person name="Carmona M.J."/>
            <person name="Serra M."/>
            <person name="Gomez A."/>
        </authorList>
    </citation>
    <scope>NUCLEOTIDE SEQUENCE [LARGE SCALE GENOMIC DNA]</scope>
    <source>
        <strain evidence="1">HYR1</strain>
    </source>
</reference>
<dbReference type="Proteomes" id="UP000276133">
    <property type="component" value="Unassembled WGS sequence"/>
</dbReference>